<evidence type="ECO:0000313" key="4">
    <source>
        <dbReference type="WBParaSite" id="jg25026"/>
    </source>
</evidence>
<dbReference type="SMART" id="SM00355">
    <property type="entry name" value="ZnF_C2H2"/>
    <property type="match status" value="2"/>
</dbReference>
<dbReference type="AlphaFoldDB" id="A0A915E028"/>
<accession>A0A915E028</accession>
<feature type="compositionally biased region" description="Polar residues" evidence="1">
    <location>
        <begin position="297"/>
        <end position="308"/>
    </location>
</feature>
<feature type="compositionally biased region" description="Polar residues" evidence="1">
    <location>
        <begin position="339"/>
        <end position="362"/>
    </location>
</feature>
<name>A0A915E028_9BILA</name>
<feature type="region of interest" description="Disordered" evidence="1">
    <location>
        <begin position="284"/>
        <end position="438"/>
    </location>
</feature>
<keyword evidence="3" id="KW-1185">Reference proteome</keyword>
<proteinExistence type="predicted"/>
<feature type="domain" description="C2H2-type" evidence="2">
    <location>
        <begin position="613"/>
        <end position="636"/>
    </location>
</feature>
<evidence type="ECO:0000256" key="1">
    <source>
        <dbReference type="SAM" id="MobiDB-lite"/>
    </source>
</evidence>
<feature type="domain" description="C2H2-type" evidence="2">
    <location>
        <begin position="563"/>
        <end position="586"/>
    </location>
</feature>
<dbReference type="InterPro" id="IPR013087">
    <property type="entry name" value="Znf_C2H2_type"/>
</dbReference>
<protein>
    <submittedName>
        <fullName evidence="4">C2H2-type domain-containing protein</fullName>
    </submittedName>
</protein>
<feature type="compositionally biased region" description="Low complexity" evidence="1">
    <location>
        <begin position="309"/>
        <end position="335"/>
    </location>
</feature>
<organism evidence="3 4">
    <name type="scientific">Ditylenchus dipsaci</name>
    <dbReference type="NCBI Taxonomy" id="166011"/>
    <lineage>
        <taxon>Eukaryota</taxon>
        <taxon>Metazoa</taxon>
        <taxon>Ecdysozoa</taxon>
        <taxon>Nematoda</taxon>
        <taxon>Chromadorea</taxon>
        <taxon>Rhabditida</taxon>
        <taxon>Tylenchina</taxon>
        <taxon>Tylenchomorpha</taxon>
        <taxon>Sphaerularioidea</taxon>
        <taxon>Anguinidae</taxon>
        <taxon>Anguininae</taxon>
        <taxon>Ditylenchus</taxon>
    </lineage>
</organism>
<dbReference type="Proteomes" id="UP000887574">
    <property type="component" value="Unplaced"/>
</dbReference>
<feature type="region of interest" description="Disordered" evidence="1">
    <location>
        <begin position="197"/>
        <end position="229"/>
    </location>
</feature>
<feature type="region of interest" description="Disordered" evidence="1">
    <location>
        <begin position="95"/>
        <end position="151"/>
    </location>
</feature>
<feature type="compositionally biased region" description="Low complexity" evidence="1">
    <location>
        <begin position="402"/>
        <end position="420"/>
    </location>
</feature>
<evidence type="ECO:0000259" key="2">
    <source>
        <dbReference type="SMART" id="SM00355"/>
    </source>
</evidence>
<evidence type="ECO:0000313" key="3">
    <source>
        <dbReference type="Proteomes" id="UP000887574"/>
    </source>
</evidence>
<feature type="region of interest" description="Disordered" evidence="1">
    <location>
        <begin position="511"/>
        <end position="531"/>
    </location>
</feature>
<sequence>MFDADATAVENIRPEEDAAELSDIDVDTILAENIADSEDIDAIAESFLDGDICDINFTQESLNLVLETTDVQTDANDRQTSFTENVECSAAVVTEGNEENERAVLAEPNDEANATPVSIPTDATEPGPSTSTIAGVQEQGDDNGDKPNDTLNSVDLFWMNLLDPSKPTPPVSVTRRKQIRRPRRTMSCVRKVLSRKMSLPSPSITRKNYMRKPSEEPEEGALSTPDQRHPFKKCQEELKLGKSDQKHLADKTQEQIEIAFPDPVQSSEEANKEEHFASLEQILSSSPLSDQTYKETPGSSNSGDQTMYSLRSSTGSSLQSIGSSRRSSVRIQQQRKSTESTSSNTGSVTRSKSIGIEQSSGACRTPSHDVKGEISSTPRRSTRVVTVCPSPSSSERRRSVRLRSLANSSADKFLTSPRSDVSSKSESRDERESSTSSANMTVFLLDGVKDNAVMRPPPVYRLPKLKKCWVYCERFNDDERFICKYQQQQLKQPDEIANLCFARRRNGLPPAVGSRKSERLNSSNDSVSGIPPPVIIRKTSNAISPTSNGPSAISSHIQLRTSTHCLLCDQECKGTQSYRYHKLTKHQEFIGETISVNRYLKRMTPKELRQLLYTCEICPSQHKTIDDWVHHKEITHPQLLLEPNPNRNEIGGVEESARQIIERILSTEPLASGKRLNNSTFSIQSSSPEFSGENTGSVLRTSRVTISSSEFSSPESGDKHLDLALQKGVLQMKKIRMAIKCINGNL</sequence>
<feature type="compositionally biased region" description="Basic and acidic residues" evidence="1">
    <location>
        <begin position="421"/>
        <end position="433"/>
    </location>
</feature>
<reference evidence="4" key="1">
    <citation type="submission" date="2022-11" db="UniProtKB">
        <authorList>
            <consortium name="WormBaseParasite"/>
        </authorList>
    </citation>
    <scope>IDENTIFICATION</scope>
</reference>
<dbReference type="WBParaSite" id="jg25026">
    <property type="protein sequence ID" value="jg25026"/>
    <property type="gene ID" value="jg25026"/>
</dbReference>